<dbReference type="AlphaFoldDB" id="A0ABD2XQR9"/>
<reference evidence="4 5" key="1">
    <citation type="journal article" date="2024" name="bioRxiv">
        <title>A reference genome for Trichogramma kaykai: A tiny desert-dwelling parasitoid wasp with competing sex-ratio distorters.</title>
        <authorList>
            <person name="Culotta J."/>
            <person name="Lindsey A.R."/>
        </authorList>
    </citation>
    <scope>NUCLEOTIDE SEQUENCE [LARGE SCALE GENOMIC DNA]</scope>
    <source>
        <strain evidence="4 5">KSX58</strain>
    </source>
</reference>
<dbReference type="Proteomes" id="UP001627154">
    <property type="component" value="Unassembled WGS sequence"/>
</dbReference>
<evidence type="ECO:0000313" key="4">
    <source>
        <dbReference type="EMBL" id="KAL3407461.1"/>
    </source>
</evidence>
<keyword evidence="2 3" id="KW-0040">ANK repeat</keyword>
<dbReference type="Pfam" id="PF13857">
    <property type="entry name" value="Ank_5"/>
    <property type="match status" value="1"/>
</dbReference>
<dbReference type="Gene3D" id="1.25.40.20">
    <property type="entry name" value="Ankyrin repeat-containing domain"/>
    <property type="match status" value="2"/>
</dbReference>
<dbReference type="InterPro" id="IPR002110">
    <property type="entry name" value="Ankyrin_rpt"/>
</dbReference>
<name>A0ABD2XQR9_9HYME</name>
<organism evidence="4 5">
    <name type="scientific">Trichogramma kaykai</name>
    <dbReference type="NCBI Taxonomy" id="54128"/>
    <lineage>
        <taxon>Eukaryota</taxon>
        <taxon>Metazoa</taxon>
        <taxon>Ecdysozoa</taxon>
        <taxon>Arthropoda</taxon>
        <taxon>Hexapoda</taxon>
        <taxon>Insecta</taxon>
        <taxon>Pterygota</taxon>
        <taxon>Neoptera</taxon>
        <taxon>Endopterygota</taxon>
        <taxon>Hymenoptera</taxon>
        <taxon>Apocrita</taxon>
        <taxon>Proctotrupomorpha</taxon>
        <taxon>Chalcidoidea</taxon>
        <taxon>Trichogrammatidae</taxon>
        <taxon>Trichogramma</taxon>
    </lineage>
</organism>
<comment type="caution">
    <text evidence="4">The sequence shown here is derived from an EMBL/GenBank/DDBJ whole genome shotgun (WGS) entry which is preliminary data.</text>
</comment>
<feature type="repeat" description="ANK" evidence="3">
    <location>
        <begin position="251"/>
        <end position="283"/>
    </location>
</feature>
<dbReference type="InterPro" id="IPR036770">
    <property type="entry name" value="Ankyrin_rpt-contain_sf"/>
</dbReference>
<keyword evidence="1" id="KW-0677">Repeat</keyword>
<dbReference type="SMART" id="SM00248">
    <property type="entry name" value="ANK"/>
    <property type="match status" value="7"/>
</dbReference>
<feature type="repeat" description="ANK" evidence="3">
    <location>
        <begin position="405"/>
        <end position="438"/>
    </location>
</feature>
<dbReference type="PROSITE" id="PS50297">
    <property type="entry name" value="ANK_REP_REGION"/>
    <property type="match status" value="6"/>
</dbReference>
<dbReference type="InterPro" id="IPR050889">
    <property type="entry name" value="Dendritic_Spine_Reg/Scaffold"/>
</dbReference>
<gene>
    <name evidence="4" type="ORF">TKK_000442</name>
</gene>
<accession>A0ABD2XQR9</accession>
<evidence type="ECO:0000256" key="3">
    <source>
        <dbReference type="PROSITE-ProRule" id="PRU00023"/>
    </source>
</evidence>
<feature type="repeat" description="ANK" evidence="3">
    <location>
        <begin position="141"/>
        <end position="169"/>
    </location>
</feature>
<evidence type="ECO:0000256" key="1">
    <source>
        <dbReference type="ARBA" id="ARBA00022737"/>
    </source>
</evidence>
<evidence type="ECO:0000313" key="5">
    <source>
        <dbReference type="Proteomes" id="UP001627154"/>
    </source>
</evidence>
<sequence length="660" mass="74924">MPTSKDMDRLYDKELLKLKKSRENVDWAIVEKRHEFLYRLYYSIRDWRSLLPNVRDIFRKEEIDFLLSDSIKLGCSYMAKVIVSFVARSGYRDNCDADVDAQRRTTPVHLVSKRRLCDWDVVAYWLFKIFDRFDVNYTDESGRTHFHVACEYGFDDVVRKFLELGQDPDCLVPETGDSPLHLAVAGGHAIVARTLLRRGAMPNLVNGQGSTPLDLICRKTNEDEAAMFLQIFHENSEAYRVESMANALNCSGDTELHVALNSWRRVLAEALLRYGADPNAPNSRGMTPLHSICKGAEYDRMSSLLLRLVLENGGAYEGGEAVRINARNNEGDTPLHLALENVEEAFECVELLLRAGADPNLANGLGFTALHSIGKERSNDAMAKLFFRICEEIGRPLQLDVRDASGTSPLHYALLWDREASVIKLLLQSGASPDYPSGTGSTPLHAAVASLMPEAVQALLDRDADLASFVFPTSSEFDDRYGADRNASDYAFLRLVRTLDCIERLEARGRDSYELDHSGALTVVDFCQERGLFACRITRKAFWAKDEEELVKKLKEDEMRVKDLCLVDLYGAEVEEAAKRVTYADCYEFSKRLPKLPSEYHAMCFRPLCEIISRRFLRYWAVELFMDMTRCRLPIVCCEKIIDSSFKNKDLLHICLAAKD</sequence>
<keyword evidence="5" id="KW-1185">Reference proteome</keyword>
<dbReference type="SUPFAM" id="SSF48403">
    <property type="entry name" value="Ankyrin repeat"/>
    <property type="match status" value="2"/>
</dbReference>
<feature type="repeat" description="ANK" evidence="3">
    <location>
        <begin position="330"/>
        <end position="364"/>
    </location>
</feature>
<dbReference type="PROSITE" id="PS50088">
    <property type="entry name" value="ANK_REPEAT"/>
    <property type="match status" value="6"/>
</dbReference>
<dbReference type="PANTHER" id="PTHR24166:SF48">
    <property type="entry name" value="PROTEIN VAPYRIN"/>
    <property type="match status" value="1"/>
</dbReference>
<dbReference type="PRINTS" id="PR01415">
    <property type="entry name" value="ANKYRIN"/>
</dbReference>
<evidence type="ECO:0000256" key="2">
    <source>
        <dbReference type="ARBA" id="ARBA00023043"/>
    </source>
</evidence>
<feature type="repeat" description="ANK" evidence="3">
    <location>
        <begin position="175"/>
        <end position="207"/>
    </location>
</feature>
<proteinExistence type="predicted"/>
<protein>
    <submittedName>
        <fullName evidence="4">Uncharacterized protein</fullName>
    </submittedName>
</protein>
<dbReference type="EMBL" id="JBJJXI010000007">
    <property type="protein sequence ID" value="KAL3407461.1"/>
    <property type="molecule type" value="Genomic_DNA"/>
</dbReference>
<feature type="repeat" description="ANK" evidence="3">
    <location>
        <begin position="439"/>
        <end position="466"/>
    </location>
</feature>
<dbReference type="Pfam" id="PF12796">
    <property type="entry name" value="Ank_2"/>
    <property type="match status" value="2"/>
</dbReference>
<dbReference type="PANTHER" id="PTHR24166">
    <property type="entry name" value="ROLLING PEBBLES, ISOFORM B"/>
    <property type="match status" value="1"/>
</dbReference>